<sequence length="930" mass="104224">MQAKLIEQARAGDPLAQKNLGEMRISWKEDDTNADVMEIAESLTDPGTQAEMASILKGTVVLPEPVGTPVRAVEVGEGIREAAEIAEDLRLATLGKTAAEKQDKVRERLGAIRRLREDGADLDFILNRDLSFATQDGRKRIAERKEKIRDLAESLKDGAISAEQKDFMEKTLRLDVPLGVDVVLSAGGDIESEPTIPVDEAAPVNKWQKKLDDTLVIIDGYSLGSKRQALENLRREMVKGLAPAGILKLVEEKLESPELALQTQTNLQGASERLEQVINPAFFMGNIKQQKEAALRWMRDFGGKPGVSPDDVARVQEVIDFELKLTPSQADAIRQYCLDSIFDLGMTNERSISGSFFGPQGLLATKMGIPMEQVPLLNEEVQRIVEEMSLDNFISIKNVVSEWDKLKGLEDITSARLNSSLFVPKYTELAFEGKYDKDGNRLGDNMMMLPGEAGPKNIQIEISKAMLKLKNFFDNNDYWDGYVAVAAEKKAELYKKLGLNRYVGEVAFAMLMSSLMATDTKGTSLDPFLLMVHGDTKRRKSRDVAVDREKTAQAFVQFQMANYGRKPSQDEIEVWLSKHFPSHLVPTGLSNGGDRALEAGEWLKWRVQENLYTGAQRAIDVTFETNGDEWIRIANHGFEVDGVVVKWTKAEVIAVYERKKARVVMGAKGRVAEDSVKSEAQKLLEKQKDKEWKSLIQAVTESGKVQIATDTESRIEEMKTALDLLVALKEALKPESDIDKLGALKTKCIVHWKTSMKAAGIVNEKDMIPPEFSFNGQWQSVDEWVSMTMLTACESFLHAHSVADFKNQQPWDMKKLAEKAEQVLATDVQTPEVKAYLWDGKSTEKSEPLLANKREYVNYVDHLWKNCFSVIVALANDFKPKDYPAWWGSGVHATAAIVELARKSIRAEKLDNKMVFPETYWNRAKKDLIL</sequence>
<accession>A0A0G1PKE4</accession>
<comment type="caution">
    <text evidence="1">The sequence shown here is derived from an EMBL/GenBank/DDBJ whole genome shotgun (WGS) entry which is preliminary data.</text>
</comment>
<proteinExistence type="predicted"/>
<reference evidence="1 2" key="1">
    <citation type="journal article" date="2015" name="Nature">
        <title>rRNA introns, odd ribosomes, and small enigmatic genomes across a large radiation of phyla.</title>
        <authorList>
            <person name="Brown C.T."/>
            <person name="Hug L.A."/>
            <person name="Thomas B.C."/>
            <person name="Sharon I."/>
            <person name="Castelle C.J."/>
            <person name="Singh A."/>
            <person name="Wilkins M.J."/>
            <person name="Williams K.H."/>
            <person name="Banfield J.F."/>
        </authorList>
    </citation>
    <scope>NUCLEOTIDE SEQUENCE [LARGE SCALE GENOMIC DNA]</scope>
</reference>
<dbReference type="Proteomes" id="UP000034794">
    <property type="component" value="Unassembled WGS sequence"/>
</dbReference>
<evidence type="ECO:0000313" key="1">
    <source>
        <dbReference type="EMBL" id="KKU33294.1"/>
    </source>
</evidence>
<evidence type="ECO:0000313" key="2">
    <source>
        <dbReference type="Proteomes" id="UP000034794"/>
    </source>
</evidence>
<protein>
    <submittedName>
        <fullName evidence="1">Uncharacterized protein</fullName>
    </submittedName>
</protein>
<name>A0A0G1PKE4_9BACT</name>
<dbReference type="EMBL" id="LCMI01000005">
    <property type="protein sequence ID" value="KKU33294.1"/>
    <property type="molecule type" value="Genomic_DNA"/>
</dbReference>
<organism evidence="1 2">
    <name type="scientific">Candidatus Collierbacteria bacterium GW2011_GWA2_46_26</name>
    <dbReference type="NCBI Taxonomy" id="1618381"/>
    <lineage>
        <taxon>Bacteria</taxon>
        <taxon>Candidatus Collieribacteriota</taxon>
    </lineage>
</organism>
<dbReference type="AlphaFoldDB" id="A0A0G1PKE4"/>
<gene>
    <name evidence="1" type="ORF">UX47_C0005G0096</name>
</gene>